<name>A0AAD6Q2L5_9ROSI</name>
<sequence length="113" mass="12600">MDYLVSKSRRTLKFESVKGPTVVQDIFCNLTQLNWQNTWVSEGINQHQIACFQHHIQNPCPLTPYNAAEAPPTSTCTAIFVVFEAVSRSLLSFSRLSFMCSLAGGATQCGAWR</sequence>
<evidence type="ECO:0000313" key="1">
    <source>
        <dbReference type="EMBL" id="KAJ6976914.1"/>
    </source>
</evidence>
<dbReference type="EMBL" id="JAQIZT010000012">
    <property type="protein sequence ID" value="KAJ6976914.1"/>
    <property type="molecule type" value="Genomic_DNA"/>
</dbReference>
<accession>A0AAD6Q2L5</accession>
<dbReference type="AlphaFoldDB" id="A0AAD6Q2L5"/>
<keyword evidence="2" id="KW-1185">Reference proteome</keyword>
<gene>
    <name evidence="1" type="ORF">NC653_028936</name>
</gene>
<proteinExistence type="predicted"/>
<comment type="caution">
    <text evidence="1">The sequence shown here is derived from an EMBL/GenBank/DDBJ whole genome shotgun (WGS) entry which is preliminary data.</text>
</comment>
<protein>
    <submittedName>
        <fullName evidence="1">Uncharacterized protein</fullName>
    </submittedName>
</protein>
<evidence type="ECO:0000313" key="2">
    <source>
        <dbReference type="Proteomes" id="UP001164929"/>
    </source>
</evidence>
<reference evidence="1" key="1">
    <citation type="journal article" date="2023" name="Mol. Ecol. Resour.">
        <title>Chromosome-level genome assembly of a triploid poplar Populus alba 'Berolinensis'.</title>
        <authorList>
            <person name="Chen S."/>
            <person name="Yu Y."/>
            <person name="Wang X."/>
            <person name="Wang S."/>
            <person name="Zhang T."/>
            <person name="Zhou Y."/>
            <person name="He R."/>
            <person name="Meng N."/>
            <person name="Wang Y."/>
            <person name="Liu W."/>
            <person name="Liu Z."/>
            <person name="Liu J."/>
            <person name="Guo Q."/>
            <person name="Huang H."/>
            <person name="Sederoff R.R."/>
            <person name="Wang G."/>
            <person name="Qu G."/>
            <person name="Chen S."/>
        </authorList>
    </citation>
    <scope>NUCLEOTIDE SEQUENCE</scope>
    <source>
        <strain evidence="1">SC-2020</strain>
    </source>
</reference>
<dbReference type="Proteomes" id="UP001164929">
    <property type="component" value="Chromosome 12"/>
</dbReference>
<organism evidence="1 2">
    <name type="scientific">Populus alba x Populus x berolinensis</name>
    <dbReference type="NCBI Taxonomy" id="444605"/>
    <lineage>
        <taxon>Eukaryota</taxon>
        <taxon>Viridiplantae</taxon>
        <taxon>Streptophyta</taxon>
        <taxon>Embryophyta</taxon>
        <taxon>Tracheophyta</taxon>
        <taxon>Spermatophyta</taxon>
        <taxon>Magnoliopsida</taxon>
        <taxon>eudicotyledons</taxon>
        <taxon>Gunneridae</taxon>
        <taxon>Pentapetalae</taxon>
        <taxon>rosids</taxon>
        <taxon>fabids</taxon>
        <taxon>Malpighiales</taxon>
        <taxon>Salicaceae</taxon>
        <taxon>Saliceae</taxon>
        <taxon>Populus</taxon>
    </lineage>
</organism>